<dbReference type="Proteomes" id="UP000034803">
    <property type="component" value="Unassembled WGS sequence"/>
</dbReference>
<proteinExistence type="predicted"/>
<organism evidence="1 2">
    <name type="scientific">Candidatus Woesebacteria bacterium GW2011_GWC2_31_9</name>
    <dbReference type="NCBI Taxonomy" id="1618586"/>
    <lineage>
        <taxon>Bacteria</taxon>
        <taxon>Candidatus Woeseibacteriota</taxon>
    </lineage>
</organism>
<gene>
    <name evidence="1" type="ORF">UR21_C0009G0055</name>
</gene>
<accession>A0A0F9YIX9</accession>
<evidence type="ECO:0000313" key="1">
    <source>
        <dbReference type="EMBL" id="KKP31474.1"/>
    </source>
</evidence>
<comment type="caution">
    <text evidence="1">The sequence shown here is derived from an EMBL/GenBank/DDBJ whole genome shotgun (WGS) entry which is preliminary data.</text>
</comment>
<dbReference type="EMBL" id="LBOI01000009">
    <property type="protein sequence ID" value="KKP31474.1"/>
    <property type="molecule type" value="Genomic_DNA"/>
</dbReference>
<dbReference type="AlphaFoldDB" id="A0A0F9YIX9"/>
<sequence length="91" mass="10576">MNGYNEDKLLKKIKILLDDTVDIKIDEKLDEKIGKLPTKTELYKQTDKIMKELKTVREEQSLLSQHSKDNSDRLDNLEKIHPAGIHDFAVN</sequence>
<name>A0A0F9YIX9_9BACT</name>
<protein>
    <submittedName>
        <fullName evidence="1">Uncharacterized protein</fullName>
    </submittedName>
</protein>
<reference evidence="1 2" key="1">
    <citation type="journal article" date="2015" name="Nature">
        <title>rRNA introns, odd ribosomes, and small enigmatic genomes across a large radiation of phyla.</title>
        <authorList>
            <person name="Brown C.T."/>
            <person name="Hug L.A."/>
            <person name="Thomas B.C."/>
            <person name="Sharon I."/>
            <person name="Castelle C.J."/>
            <person name="Singh A."/>
            <person name="Wilkins M.J."/>
            <person name="Williams K.H."/>
            <person name="Banfield J.F."/>
        </authorList>
    </citation>
    <scope>NUCLEOTIDE SEQUENCE [LARGE SCALE GENOMIC DNA]</scope>
</reference>
<evidence type="ECO:0000313" key="2">
    <source>
        <dbReference type="Proteomes" id="UP000034803"/>
    </source>
</evidence>